<comment type="subcellular location">
    <subcellularLocation>
        <location evidence="1">Cell membrane</location>
        <topology evidence="1">Single-pass type II membrane protein</topology>
    </subcellularLocation>
</comment>
<feature type="domain" description="Cell envelope-related transcriptional attenuator" evidence="14">
    <location>
        <begin position="227"/>
        <end position="402"/>
    </location>
</feature>
<dbReference type="Pfam" id="PF03816">
    <property type="entry name" value="LytR_cpsA_psr"/>
    <property type="match status" value="1"/>
</dbReference>
<dbReference type="PANTHER" id="PTHR33392">
    <property type="entry name" value="POLYISOPRENYL-TEICHOIC ACID--PEPTIDOGLYCAN TEICHOIC ACID TRANSFERASE TAGU"/>
    <property type="match status" value="1"/>
</dbReference>
<evidence type="ECO:0000313" key="15">
    <source>
        <dbReference type="EMBL" id="MFC5631897.1"/>
    </source>
</evidence>
<comment type="function">
    <text evidence="10">Involved in SarA attenuation. Affects resistance to oxacillin and teicoplanin, as well as the synthesis of virulence factors.</text>
</comment>
<evidence type="ECO:0000256" key="10">
    <source>
        <dbReference type="ARBA" id="ARBA00037178"/>
    </source>
</evidence>
<evidence type="ECO:0000256" key="2">
    <source>
        <dbReference type="ARBA" id="ARBA00006068"/>
    </source>
</evidence>
<keyword evidence="4 13" id="KW-0812">Transmembrane</keyword>
<evidence type="ECO:0000256" key="9">
    <source>
        <dbReference type="ARBA" id="ARBA00023163"/>
    </source>
</evidence>
<dbReference type="Proteomes" id="UP001596110">
    <property type="component" value="Unassembled WGS sequence"/>
</dbReference>
<keyword evidence="9" id="KW-0804">Transcription</keyword>
<proteinExistence type="inferred from homology"/>
<feature type="region of interest" description="Disordered" evidence="12">
    <location>
        <begin position="70"/>
        <end position="127"/>
    </location>
</feature>
<dbReference type="InterPro" id="IPR004474">
    <property type="entry name" value="LytR_CpsA_psr"/>
</dbReference>
<keyword evidence="8 13" id="KW-0472">Membrane</keyword>
<feature type="compositionally biased region" description="Basic and acidic residues" evidence="12">
    <location>
        <begin position="97"/>
        <end position="107"/>
    </location>
</feature>
<comment type="similarity">
    <text evidence="2">Belongs to the LytR/CpsA/Psr (LCP) family.</text>
</comment>
<evidence type="ECO:0000256" key="11">
    <source>
        <dbReference type="ARBA" id="ARBA00040752"/>
    </source>
</evidence>
<feature type="transmembrane region" description="Helical" evidence="13">
    <location>
        <begin position="158"/>
        <end position="178"/>
    </location>
</feature>
<protein>
    <recommendedName>
        <fullName evidence="11">Regulatory protein MsrR</fullName>
    </recommendedName>
</protein>
<evidence type="ECO:0000259" key="14">
    <source>
        <dbReference type="Pfam" id="PF03816"/>
    </source>
</evidence>
<keyword evidence="6 13" id="KW-1133">Transmembrane helix</keyword>
<evidence type="ECO:0000256" key="12">
    <source>
        <dbReference type="SAM" id="MobiDB-lite"/>
    </source>
</evidence>
<keyword evidence="7" id="KW-0805">Transcription regulation</keyword>
<keyword evidence="5" id="KW-0735">Signal-anchor</keyword>
<dbReference type="InterPro" id="IPR050922">
    <property type="entry name" value="LytR/CpsA/Psr_CW_biosynth"/>
</dbReference>
<organism evidence="15 16">
    <name type="scientific">Streptococcus caledonicus</name>
    <dbReference type="NCBI Taxonomy" id="2614158"/>
    <lineage>
        <taxon>Bacteria</taxon>
        <taxon>Bacillati</taxon>
        <taxon>Bacillota</taxon>
        <taxon>Bacilli</taxon>
        <taxon>Lactobacillales</taxon>
        <taxon>Streptococcaceae</taxon>
        <taxon>Streptococcus</taxon>
    </lineage>
</organism>
<evidence type="ECO:0000256" key="8">
    <source>
        <dbReference type="ARBA" id="ARBA00023136"/>
    </source>
</evidence>
<accession>A0ABW0UEW1</accession>
<sequence>MPDRRLEALTHHEALRYDYLSKNIHFLNPKEKAELEHLKAKLAGELVSYSQERNLSQDALNALPVYPKRENSKRYSRKEKHGDLDLPPYPNGMATAFDKEQPKERIKGLPAYPTQERSKKVSRPKIHERVEQPVKEQSIKVKSPKPAKKKRNFSFKRFLKWIGIVILAVLTGMIVMFVKGMNEITSGKNNYQPAQVEVFNGEDTLDGTNILILGSDKRVTQNSTDARTDTIMVMNIGGSDGKIKLASFMRDTLVNIPGYSSDDYSTDLKLNSSFTFGEQDGDQGAEFVRLVLKHNFDIDIKYYVMIDFETFAIAIDTLFPEGVEIDAAFETVGGETVTEVEVPDDLGYAQGGAMYQTIAVGKQRMDGKTLLNYARFRGDDTADFGRVKRQQQVLEAVFAQVKNPAKLFTGSAAVGKIYALTSTNVSYPVLLAEGLGILTSGRGGIERLTIPQQGDWIDTYDMYGGMGLDIDRDNYKELLAQMGLR</sequence>
<evidence type="ECO:0000256" key="1">
    <source>
        <dbReference type="ARBA" id="ARBA00004401"/>
    </source>
</evidence>
<comment type="caution">
    <text evidence="15">The sequence shown here is derived from an EMBL/GenBank/DDBJ whole genome shotgun (WGS) entry which is preliminary data.</text>
</comment>
<dbReference type="Gene3D" id="3.40.630.190">
    <property type="entry name" value="LCP protein"/>
    <property type="match status" value="1"/>
</dbReference>
<evidence type="ECO:0000313" key="16">
    <source>
        <dbReference type="Proteomes" id="UP001596110"/>
    </source>
</evidence>
<keyword evidence="16" id="KW-1185">Reference proteome</keyword>
<gene>
    <name evidence="15" type="ORF">ACFPQ3_10180</name>
</gene>
<dbReference type="NCBIfam" id="TIGR00350">
    <property type="entry name" value="lytR_cpsA_psr"/>
    <property type="match status" value="1"/>
</dbReference>
<evidence type="ECO:0000256" key="13">
    <source>
        <dbReference type="SAM" id="Phobius"/>
    </source>
</evidence>
<evidence type="ECO:0000256" key="7">
    <source>
        <dbReference type="ARBA" id="ARBA00023015"/>
    </source>
</evidence>
<dbReference type="RefSeq" id="WP_156805539.1">
    <property type="nucleotide sequence ID" value="NZ_JBHSOJ010000031.1"/>
</dbReference>
<reference evidence="16" key="1">
    <citation type="journal article" date="2019" name="Int. J. Syst. Evol. Microbiol.">
        <title>The Global Catalogue of Microorganisms (GCM) 10K type strain sequencing project: providing services to taxonomists for standard genome sequencing and annotation.</title>
        <authorList>
            <consortium name="The Broad Institute Genomics Platform"/>
            <consortium name="The Broad Institute Genome Sequencing Center for Infectious Disease"/>
            <person name="Wu L."/>
            <person name="Ma J."/>
        </authorList>
    </citation>
    <scope>NUCLEOTIDE SEQUENCE [LARGE SCALE GENOMIC DNA]</scope>
    <source>
        <strain evidence="16">DT43</strain>
    </source>
</reference>
<keyword evidence="3" id="KW-1003">Cell membrane</keyword>
<evidence type="ECO:0000256" key="3">
    <source>
        <dbReference type="ARBA" id="ARBA00022475"/>
    </source>
</evidence>
<evidence type="ECO:0000256" key="6">
    <source>
        <dbReference type="ARBA" id="ARBA00022989"/>
    </source>
</evidence>
<evidence type="ECO:0000256" key="4">
    <source>
        <dbReference type="ARBA" id="ARBA00022692"/>
    </source>
</evidence>
<evidence type="ECO:0000256" key="5">
    <source>
        <dbReference type="ARBA" id="ARBA00022968"/>
    </source>
</evidence>
<name>A0ABW0UEW1_9STRE</name>
<dbReference type="EMBL" id="JBHSOJ010000031">
    <property type="protein sequence ID" value="MFC5631897.1"/>
    <property type="molecule type" value="Genomic_DNA"/>
</dbReference>
<dbReference type="PANTHER" id="PTHR33392:SF8">
    <property type="entry name" value="REGULATORY PROTEIN MSRR"/>
    <property type="match status" value="1"/>
</dbReference>